<reference evidence="2" key="1">
    <citation type="submission" date="2021-01" db="EMBL/GenBank/DDBJ databases">
        <authorList>
            <person name="Corre E."/>
            <person name="Pelletier E."/>
            <person name="Niang G."/>
            <person name="Scheremetjew M."/>
            <person name="Finn R."/>
            <person name="Kale V."/>
            <person name="Holt S."/>
            <person name="Cochrane G."/>
            <person name="Meng A."/>
            <person name="Brown T."/>
            <person name="Cohen L."/>
        </authorList>
    </citation>
    <scope>NUCLEOTIDE SEQUENCE</scope>
    <source>
        <strain evidence="2">Isolate 1302-5</strain>
    </source>
</reference>
<accession>A0A7S4MK48</accession>
<name>A0A7S4MK48_9STRA</name>
<feature type="compositionally biased region" description="Basic and acidic residues" evidence="1">
    <location>
        <begin position="15"/>
        <end position="24"/>
    </location>
</feature>
<feature type="region of interest" description="Disordered" evidence="1">
    <location>
        <begin position="71"/>
        <end position="101"/>
    </location>
</feature>
<gene>
    <name evidence="2" type="ORF">OAUR00152_LOCUS10740</name>
</gene>
<proteinExistence type="predicted"/>
<organism evidence="2">
    <name type="scientific">Odontella aurita</name>
    <dbReference type="NCBI Taxonomy" id="265563"/>
    <lineage>
        <taxon>Eukaryota</taxon>
        <taxon>Sar</taxon>
        <taxon>Stramenopiles</taxon>
        <taxon>Ochrophyta</taxon>
        <taxon>Bacillariophyta</taxon>
        <taxon>Mediophyceae</taxon>
        <taxon>Biddulphiophycidae</taxon>
        <taxon>Eupodiscales</taxon>
        <taxon>Odontellaceae</taxon>
        <taxon>Odontella</taxon>
    </lineage>
</organism>
<evidence type="ECO:0000313" key="2">
    <source>
        <dbReference type="EMBL" id="CAE2227571.1"/>
    </source>
</evidence>
<feature type="compositionally biased region" description="Basic residues" evidence="1">
    <location>
        <begin position="1"/>
        <end position="14"/>
    </location>
</feature>
<dbReference type="AlphaFoldDB" id="A0A7S4MK48"/>
<feature type="region of interest" description="Disordered" evidence="1">
    <location>
        <begin position="1"/>
        <end position="24"/>
    </location>
</feature>
<sequence length="101" mass="10545">MLLLGRRHHRRQGGRGREGKGSYVRARAEGEARSVALALARGGSPPSARRAHRRFSAVSLPSVAARIVHANADNNDGGGPTATVARREGAGAASAKPSPRF</sequence>
<evidence type="ECO:0000256" key="1">
    <source>
        <dbReference type="SAM" id="MobiDB-lite"/>
    </source>
</evidence>
<protein>
    <submittedName>
        <fullName evidence="2">Uncharacterized protein</fullName>
    </submittedName>
</protein>
<dbReference type="EMBL" id="HBKQ01015846">
    <property type="protein sequence ID" value="CAE2227571.1"/>
    <property type="molecule type" value="Transcribed_RNA"/>
</dbReference>